<evidence type="ECO:0000313" key="1">
    <source>
        <dbReference type="EMBL" id="MFC5367634.1"/>
    </source>
</evidence>
<evidence type="ECO:0000313" key="2">
    <source>
        <dbReference type="Proteomes" id="UP001596201"/>
    </source>
</evidence>
<reference evidence="1 2" key="1">
    <citation type="journal article" date="2019" name="Int. J. Syst. Evol. Microbiol.">
        <title>The Global Catalogue of Microorganisms (GCM) 10K type strain sequencing project: providing services to taxonomists for standard genome sequencing and annotation.</title>
        <authorList>
            <consortium name="The Broad Institute Genomics Platform"/>
            <consortium name="The Broad Institute Genome Sequencing Center for Infectious Disease"/>
            <person name="Wu L."/>
            <person name="Ma J."/>
        </authorList>
    </citation>
    <scope>NUCLEOTIDE SEQUENCE [LARGE SCALE GENOMIC DNA]</scope>
    <source>
        <strain evidence="1 2">CGMCC 1.12237</strain>
    </source>
</reference>
<proteinExistence type="predicted"/>
<comment type="caution">
    <text evidence="1">The sequence shown here is derived from an EMBL/GenBank/DDBJ whole genome shotgun (WGS) entry which is preliminary data.</text>
</comment>
<dbReference type="InterPro" id="IPR055967">
    <property type="entry name" value="DUF7545"/>
</dbReference>
<accession>A0ABD5RC78</accession>
<dbReference type="Pfam" id="PF24411">
    <property type="entry name" value="DUF7545"/>
    <property type="match status" value="1"/>
</dbReference>
<dbReference type="EMBL" id="JBHSKX010000002">
    <property type="protein sequence ID" value="MFC5367634.1"/>
    <property type="molecule type" value="Genomic_DNA"/>
</dbReference>
<protein>
    <submittedName>
        <fullName evidence="1">Uncharacterized protein</fullName>
    </submittedName>
</protein>
<gene>
    <name evidence="1" type="ORF">ACFPJ5_11870</name>
</gene>
<dbReference type="RefSeq" id="WP_227229881.1">
    <property type="nucleotide sequence ID" value="NZ_JAJCVJ010000002.1"/>
</dbReference>
<keyword evidence="2" id="KW-1185">Reference proteome</keyword>
<sequence>MVDTEAYTIEAPDGSTEAVELPEGLVDLLSEQGESKESVVADITLLAFAQRAHALVHHSQGDVTEDVAAIGEKAEELFEERFGVSFAEATGHQH</sequence>
<organism evidence="1 2">
    <name type="scientific">Salinirubrum litoreum</name>
    <dbReference type="NCBI Taxonomy" id="1126234"/>
    <lineage>
        <taxon>Archaea</taxon>
        <taxon>Methanobacteriati</taxon>
        <taxon>Methanobacteriota</taxon>
        <taxon>Stenosarchaea group</taxon>
        <taxon>Halobacteria</taxon>
        <taxon>Halobacteriales</taxon>
        <taxon>Haloferacaceae</taxon>
        <taxon>Salinirubrum</taxon>
    </lineage>
</organism>
<dbReference type="Proteomes" id="UP001596201">
    <property type="component" value="Unassembled WGS sequence"/>
</dbReference>
<dbReference type="AlphaFoldDB" id="A0ABD5RC78"/>
<name>A0ABD5RC78_9EURY</name>